<gene>
    <name evidence="5" type="ORF">UTRI_01676</name>
</gene>
<dbReference type="CDD" id="cd00059">
    <property type="entry name" value="FH_FOX"/>
    <property type="match status" value="1"/>
</dbReference>
<keyword evidence="6" id="KW-1185">Reference proteome</keyword>
<feature type="compositionally biased region" description="Polar residues" evidence="3">
    <location>
        <begin position="70"/>
        <end position="81"/>
    </location>
</feature>
<dbReference type="AlphaFoldDB" id="A0A5C3DXN4"/>
<dbReference type="SMART" id="SM00339">
    <property type="entry name" value="FH"/>
    <property type="match status" value="1"/>
</dbReference>
<dbReference type="PROSITE" id="PS50039">
    <property type="entry name" value="FORK_HEAD_3"/>
    <property type="match status" value="1"/>
</dbReference>
<dbReference type="InterPro" id="IPR050211">
    <property type="entry name" value="FOX_domain-containing"/>
</dbReference>
<feature type="region of interest" description="Disordered" evidence="3">
    <location>
        <begin position="327"/>
        <end position="368"/>
    </location>
</feature>
<dbReference type="EMBL" id="OOIN01000005">
    <property type="protein sequence ID" value="SPO22998.1"/>
    <property type="molecule type" value="Genomic_DNA"/>
</dbReference>
<keyword evidence="1 2" id="KW-0238">DNA-binding</keyword>
<dbReference type="PRINTS" id="PR00053">
    <property type="entry name" value="FORKHEAD"/>
</dbReference>
<dbReference type="PANTHER" id="PTHR11829">
    <property type="entry name" value="FORKHEAD BOX PROTEIN"/>
    <property type="match status" value="1"/>
</dbReference>
<dbReference type="PANTHER" id="PTHR11829:SF343">
    <property type="entry name" value="FORK-HEAD DOMAIN-CONTAINING PROTEIN"/>
    <property type="match status" value="1"/>
</dbReference>
<accession>A0A5C3DXN4</accession>
<dbReference type="Pfam" id="PF00250">
    <property type="entry name" value="Forkhead"/>
    <property type="match status" value="1"/>
</dbReference>
<dbReference type="OrthoDB" id="5954824at2759"/>
<feature type="compositionally biased region" description="Low complexity" evidence="3">
    <location>
        <begin position="377"/>
        <end position="393"/>
    </location>
</feature>
<feature type="compositionally biased region" description="Polar residues" evidence="3">
    <location>
        <begin position="11"/>
        <end position="23"/>
    </location>
</feature>
<feature type="compositionally biased region" description="Basic and acidic residues" evidence="3">
    <location>
        <begin position="58"/>
        <end position="68"/>
    </location>
</feature>
<feature type="DNA-binding region" description="Fork-head" evidence="2">
    <location>
        <begin position="134"/>
        <end position="215"/>
    </location>
</feature>
<dbReference type="Proteomes" id="UP000324022">
    <property type="component" value="Unassembled WGS sequence"/>
</dbReference>
<name>A0A5C3DXN4_9BASI</name>
<reference evidence="5 6" key="1">
    <citation type="submission" date="2018-03" db="EMBL/GenBank/DDBJ databases">
        <authorList>
            <person name="Guldener U."/>
        </authorList>
    </citation>
    <scope>NUCLEOTIDE SEQUENCE [LARGE SCALE GENOMIC DNA]</scope>
    <source>
        <strain evidence="5 6">NBRC100155</strain>
    </source>
</reference>
<dbReference type="InterPro" id="IPR001766">
    <property type="entry name" value="Fork_head_dom"/>
</dbReference>
<evidence type="ECO:0000256" key="3">
    <source>
        <dbReference type="SAM" id="MobiDB-lite"/>
    </source>
</evidence>
<feature type="compositionally biased region" description="Low complexity" evidence="3">
    <location>
        <begin position="357"/>
        <end position="368"/>
    </location>
</feature>
<sequence>MYLSQPRDLISSMSTGCSRSTTLLPHRDNLAMLPNVKDDPSSLRRQATKVSASSRSLSTDRDYARMHEASPSTSFPRSLQPDSGHRMSFDYSSKTDSLSVVVSSSENRSMSRWFRSQHFQNVWQNLDPGNSETRPPHPYTELIKLCILKQREGKLTLNQLYRDLEEKFPFFAQSAKGKGWKNTLRHNLSTQPYFIKLDREHGQLGKGHYWAYCPDLEKPTSLAQSSVVQLSNLWPPSINAVSVPPREDSARNFCSATEFQHVPSPDTFRTSTSPTALPRFEHSDLAQANFRQLPRLYTNSKHQVPQDEATRIVGSLVPMRRLSSPVRNFRPLSHHDDPFSSHSHPQRLRSATISTISRPSVESSLSPSFNIDRRRSSSFWPSASSSSPMSSLSDADELVCRRPALPDLPRTNLTQARKSLGDYYLSNPILRRKSPPTTVPRPRASPY</sequence>
<feature type="domain" description="Fork-head" evidence="4">
    <location>
        <begin position="134"/>
        <end position="215"/>
    </location>
</feature>
<evidence type="ECO:0000313" key="6">
    <source>
        <dbReference type="Proteomes" id="UP000324022"/>
    </source>
</evidence>
<evidence type="ECO:0000256" key="1">
    <source>
        <dbReference type="ARBA" id="ARBA00023125"/>
    </source>
</evidence>
<comment type="subcellular location">
    <subcellularLocation>
        <location evidence="2">Nucleus</location>
    </subcellularLocation>
</comment>
<evidence type="ECO:0000256" key="2">
    <source>
        <dbReference type="PROSITE-ProRule" id="PRU00089"/>
    </source>
</evidence>
<feature type="compositionally biased region" description="Pro residues" evidence="3">
    <location>
        <begin position="437"/>
        <end position="447"/>
    </location>
</feature>
<feature type="compositionally biased region" description="Polar residues" evidence="3">
    <location>
        <begin position="43"/>
        <end position="57"/>
    </location>
</feature>
<organism evidence="5 6">
    <name type="scientific">Ustilago trichophora</name>
    <dbReference type="NCBI Taxonomy" id="86804"/>
    <lineage>
        <taxon>Eukaryota</taxon>
        <taxon>Fungi</taxon>
        <taxon>Dikarya</taxon>
        <taxon>Basidiomycota</taxon>
        <taxon>Ustilaginomycotina</taxon>
        <taxon>Ustilaginomycetes</taxon>
        <taxon>Ustilaginales</taxon>
        <taxon>Ustilaginaceae</taxon>
        <taxon>Ustilago</taxon>
    </lineage>
</organism>
<dbReference type="SUPFAM" id="SSF46785">
    <property type="entry name" value="Winged helix' DNA-binding domain"/>
    <property type="match status" value="1"/>
</dbReference>
<dbReference type="GO" id="GO:0000978">
    <property type="term" value="F:RNA polymerase II cis-regulatory region sequence-specific DNA binding"/>
    <property type="evidence" value="ECO:0007669"/>
    <property type="project" value="TreeGrafter"/>
</dbReference>
<evidence type="ECO:0000259" key="4">
    <source>
        <dbReference type="PROSITE" id="PS50039"/>
    </source>
</evidence>
<feature type="region of interest" description="Disordered" evidence="3">
    <location>
        <begin position="375"/>
        <end position="394"/>
    </location>
</feature>
<evidence type="ECO:0000313" key="5">
    <source>
        <dbReference type="EMBL" id="SPO22998.1"/>
    </source>
</evidence>
<dbReference type="GO" id="GO:0005634">
    <property type="term" value="C:nucleus"/>
    <property type="evidence" value="ECO:0007669"/>
    <property type="project" value="UniProtKB-SubCell"/>
</dbReference>
<feature type="region of interest" description="Disordered" evidence="3">
    <location>
        <begin position="1"/>
        <end position="91"/>
    </location>
</feature>
<feature type="region of interest" description="Disordered" evidence="3">
    <location>
        <begin position="424"/>
        <end position="447"/>
    </location>
</feature>
<proteinExistence type="predicted"/>
<dbReference type="GO" id="GO:0000981">
    <property type="term" value="F:DNA-binding transcription factor activity, RNA polymerase II-specific"/>
    <property type="evidence" value="ECO:0007669"/>
    <property type="project" value="TreeGrafter"/>
</dbReference>
<dbReference type="InterPro" id="IPR036388">
    <property type="entry name" value="WH-like_DNA-bd_sf"/>
</dbReference>
<protein>
    <submittedName>
        <fullName evidence="5">Related to HCM1 - Forkhead transcription factor</fullName>
    </submittedName>
</protein>
<dbReference type="InterPro" id="IPR036390">
    <property type="entry name" value="WH_DNA-bd_sf"/>
</dbReference>
<dbReference type="Gene3D" id="1.10.10.10">
    <property type="entry name" value="Winged helix-like DNA-binding domain superfamily/Winged helix DNA-binding domain"/>
    <property type="match status" value="1"/>
</dbReference>
<keyword evidence="2" id="KW-0539">Nucleus</keyword>